<name>A0ABS3M4L5_9BACT</name>
<dbReference type="InterPro" id="IPR004556">
    <property type="entry name" value="HemK-like"/>
</dbReference>
<dbReference type="PANTHER" id="PTHR18895:SF74">
    <property type="entry name" value="MTRF1L RELEASE FACTOR GLUTAMINE METHYLTRANSFERASE"/>
    <property type="match status" value="1"/>
</dbReference>
<organism evidence="6 7">
    <name type="scientific">Prevotella illustrans</name>
    <dbReference type="NCBI Taxonomy" id="2800387"/>
    <lineage>
        <taxon>Bacteria</taxon>
        <taxon>Pseudomonadati</taxon>
        <taxon>Bacteroidota</taxon>
        <taxon>Bacteroidia</taxon>
        <taxon>Bacteroidales</taxon>
        <taxon>Prevotellaceae</taxon>
        <taxon>Prevotella</taxon>
    </lineage>
</organism>
<dbReference type="RefSeq" id="WP_107581894.1">
    <property type="nucleotide sequence ID" value="NZ_JAERMS010000009.1"/>
</dbReference>
<proteinExistence type="predicted"/>
<sequence length="289" mass="32309">MNYQQLVADLTPFYETGEAKAIVRLLLEERFGLTMADIVCGKVEAMAAERQAELRTMMDRLLTGEPVQYVIGTADFMGRQFVVAPGVLIPRPETAELCASIIDRYNQPYCALQPPAPLKVLDVGTGSGCIAVTLALDLWNSDVCAWDISGDALLIARENAQRMGAKVNLELHDILATDIQSTTPQRFDIIVSNPPYICKKERVTMERHVLDFEPSIALFVPNDNPLLFYHAIARFAAHALKPNGLLAFEINPLYAAELMTWLKENEWNQVEVKADQFGKQRFIFALNHA</sequence>
<dbReference type="Proteomes" id="UP000664265">
    <property type="component" value="Unassembled WGS sequence"/>
</dbReference>
<evidence type="ECO:0000256" key="3">
    <source>
        <dbReference type="ARBA" id="ARBA00022691"/>
    </source>
</evidence>
<dbReference type="InterPro" id="IPR040758">
    <property type="entry name" value="PrmC_N"/>
</dbReference>
<dbReference type="Pfam" id="PF13847">
    <property type="entry name" value="Methyltransf_31"/>
    <property type="match status" value="1"/>
</dbReference>
<dbReference type="Pfam" id="PF17827">
    <property type="entry name" value="PrmC_N"/>
    <property type="match status" value="1"/>
</dbReference>
<feature type="domain" description="Methyltransferase" evidence="4">
    <location>
        <begin position="118"/>
        <end position="199"/>
    </location>
</feature>
<dbReference type="CDD" id="cd02440">
    <property type="entry name" value="AdoMet_MTases"/>
    <property type="match status" value="1"/>
</dbReference>
<gene>
    <name evidence="6" type="primary">prmC</name>
    <name evidence="6" type="ORF">JHU38_04865</name>
</gene>
<evidence type="ECO:0000256" key="1">
    <source>
        <dbReference type="ARBA" id="ARBA00022603"/>
    </source>
</evidence>
<evidence type="ECO:0000259" key="5">
    <source>
        <dbReference type="Pfam" id="PF17827"/>
    </source>
</evidence>
<keyword evidence="1 6" id="KW-0489">Methyltransferase</keyword>
<comment type="caution">
    <text evidence="6">The sequence shown here is derived from an EMBL/GenBank/DDBJ whole genome shotgun (WGS) entry which is preliminary data.</text>
</comment>
<evidence type="ECO:0000256" key="2">
    <source>
        <dbReference type="ARBA" id="ARBA00022679"/>
    </source>
</evidence>
<keyword evidence="2 6" id="KW-0808">Transferase</keyword>
<dbReference type="EC" id="2.1.1.297" evidence="6"/>
<dbReference type="GO" id="GO:0032259">
    <property type="term" value="P:methylation"/>
    <property type="evidence" value="ECO:0007669"/>
    <property type="project" value="UniProtKB-KW"/>
</dbReference>
<dbReference type="InterPro" id="IPR029063">
    <property type="entry name" value="SAM-dependent_MTases_sf"/>
</dbReference>
<evidence type="ECO:0000313" key="6">
    <source>
        <dbReference type="EMBL" id="MBO1363113.1"/>
    </source>
</evidence>
<dbReference type="InterPro" id="IPR019874">
    <property type="entry name" value="RF_methyltr_PrmC"/>
</dbReference>
<dbReference type="Gene3D" id="1.10.8.10">
    <property type="entry name" value="DNA helicase RuvA subunit, C-terminal domain"/>
    <property type="match status" value="1"/>
</dbReference>
<reference evidence="6 7" key="1">
    <citation type="submission" date="2021-01" db="EMBL/GenBank/DDBJ databases">
        <title>Prevotella A2931 sp. nov.</title>
        <authorList>
            <person name="Buhl M."/>
            <person name="Oberhettinger P."/>
        </authorList>
    </citation>
    <scope>NUCLEOTIDE SEQUENCE [LARGE SCALE GENOMIC DNA]</scope>
    <source>
        <strain evidence="6 7">A2931</strain>
    </source>
</reference>
<dbReference type="SUPFAM" id="SSF53335">
    <property type="entry name" value="S-adenosyl-L-methionine-dependent methyltransferases"/>
    <property type="match status" value="1"/>
</dbReference>
<dbReference type="PROSITE" id="PS00092">
    <property type="entry name" value="N6_MTASE"/>
    <property type="match status" value="1"/>
</dbReference>
<accession>A0ABS3M4L5</accession>
<keyword evidence="7" id="KW-1185">Reference proteome</keyword>
<dbReference type="EMBL" id="JAERMS010000009">
    <property type="protein sequence ID" value="MBO1363113.1"/>
    <property type="molecule type" value="Genomic_DNA"/>
</dbReference>
<dbReference type="PANTHER" id="PTHR18895">
    <property type="entry name" value="HEMK METHYLTRANSFERASE"/>
    <property type="match status" value="1"/>
</dbReference>
<dbReference type="GO" id="GO:0102559">
    <property type="term" value="F:peptide chain release factor N(5)-glutamine methyltransferase activity"/>
    <property type="evidence" value="ECO:0007669"/>
    <property type="project" value="UniProtKB-EC"/>
</dbReference>
<evidence type="ECO:0000259" key="4">
    <source>
        <dbReference type="Pfam" id="PF13847"/>
    </source>
</evidence>
<dbReference type="Gene3D" id="3.40.50.150">
    <property type="entry name" value="Vaccinia Virus protein VP39"/>
    <property type="match status" value="1"/>
</dbReference>
<protein>
    <submittedName>
        <fullName evidence="6">Peptide chain release factor N(5)-glutamine methyltransferase</fullName>
        <ecNumber evidence="6">2.1.1.297</ecNumber>
    </submittedName>
</protein>
<dbReference type="InterPro" id="IPR002052">
    <property type="entry name" value="DNA_methylase_N6_adenine_CS"/>
</dbReference>
<dbReference type="NCBIfam" id="TIGR03534">
    <property type="entry name" value="RF_mod_PrmC"/>
    <property type="match status" value="1"/>
</dbReference>
<dbReference type="InterPro" id="IPR025714">
    <property type="entry name" value="Methyltranfer_dom"/>
</dbReference>
<dbReference type="NCBIfam" id="TIGR00536">
    <property type="entry name" value="hemK_fam"/>
    <property type="match status" value="1"/>
</dbReference>
<dbReference type="InterPro" id="IPR050320">
    <property type="entry name" value="N5-glutamine_MTase"/>
</dbReference>
<evidence type="ECO:0000313" key="7">
    <source>
        <dbReference type="Proteomes" id="UP000664265"/>
    </source>
</evidence>
<feature type="domain" description="Release factor glutamine methyltransferase N-terminal" evidence="5">
    <location>
        <begin position="16"/>
        <end position="72"/>
    </location>
</feature>
<keyword evidence="3" id="KW-0949">S-adenosyl-L-methionine</keyword>